<accession>A0A9Q3GXB5</accession>
<name>A0A9Q3GXB5_9BASI</name>
<dbReference type="Proteomes" id="UP000765509">
    <property type="component" value="Unassembled WGS sequence"/>
</dbReference>
<keyword evidence="2" id="KW-1185">Reference proteome</keyword>
<gene>
    <name evidence="1" type="ORF">O181_023473</name>
</gene>
<organism evidence="1 2">
    <name type="scientific">Austropuccinia psidii MF-1</name>
    <dbReference type="NCBI Taxonomy" id="1389203"/>
    <lineage>
        <taxon>Eukaryota</taxon>
        <taxon>Fungi</taxon>
        <taxon>Dikarya</taxon>
        <taxon>Basidiomycota</taxon>
        <taxon>Pucciniomycotina</taxon>
        <taxon>Pucciniomycetes</taxon>
        <taxon>Pucciniales</taxon>
        <taxon>Sphaerophragmiaceae</taxon>
        <taxon>Austropuccinia</taxon>
    </lineage>
</organism>
<dbReference type="EMBL" id="AVOT02007369">
    <property type="protein sequence ID" value="MBW0483758.1"/>
    <property type="molecule type" value="Genomic_DNA"/>
</dbReference>
<sequence length="130" mass="14296">MFTRLHCPLISALATPYTSTPLLLSMLTTLQDHQDMPPMLPPYVLPHPSLGFRNPAPYNPHAPTAPSRYASNAPLNPPYTHIVPSRHASNTTYHPYTCIVPSRYASNAAYHPYACVMPSQHASDTAFTPA</sequence>
<evidence type="ECO:0000313" key="1">
    <source>
        <dbReference type="EMBL" id="MBW0483758.1"/>
    </source>
</evidence>
<evidence type="ECO:0000313" key="2">
    <source>
        <dbReference type="Proteomes" id="UP000765509"/>
    </source>
</evidence>
<dbReference type="AlphaFoldDB" id="A0A9Q3GXB5"/>
<comment type="caution">
    <text evidence="1">The sequence shown here is derived from an EMBL/GenBank/DDBJ whole genome shotgun (WGS) entry which is preliminary data.</text>
</comment>
<reference evidence="1" key="1">
    <citation type="submission" date="2021-03" db="EMBL/GenBank/DDBJ databases">
        <title>Draft genome sequence of rust myrtle Austropuccinia psidii MF-1, a brazilian biotype.</title>
        <authorList>
            <person name="Quecine M.C."/>
            <person name="Pachon D.M.R."/>
            <person name="Bonatelli M.L."/>
            <person name="Correr F.H."/>
            <person name="Franceschini L.M."/>
            <person name="Leite T.F."/>
            <person name="Margarido G.R.A."/>
            <person name="Almeida C.A."/>
            <person name="Ferrarezi J.A."/>
            <person name="Labate C.A."/>
        </authorList>
    </citation>
    <scope>NUCLEOTIDE SEQUENCE</scope>
    <source>
        <strain evidence="1">MF-1</strain>
    </source>
</reference>
<protein>
    <submittedName>
        <fullName evidence="1">Uncharacterized protein</fullName>
    </submittedName>
</protein>
<proteinExistence type="predicted"/>